<organism evidence="1">
    <name type="scientific">viral metagenome</name>
    <dbReference type="NCBI Taxonomy" id="1070528"/>
    <lineage>
        <taxon>unclassified sequences</taxon>
        <taxon>metagenomes</taxon>
        <taxon>organismal metagenomes</taxon>
    </lineage>
</organism>
<protein>
    <submittedName>
        <fullName evidence="1">Uncharacterized protein</fullName>
    </submittedName>
</protein>
<name>A0A6M3LKT2_9ZZZZ</name>
<dbReference type="EMBL" id="MT143167">
    <property type="protein sequence ID" value="QJA93661.1"/>
    <property type="molecule type" value="Genomic_DNA"/>
</dbReference>
<evidence type="ECO:0000313" key="1">
    <source>
        <dbReference type="EMBL" id="QJA93661.1"/>
    </source>
</evidence>
<dbReference type="AlphaFoldDB" id="A0A6M3LKT2"/>
<accession>A0A6M3LKT2</accession>
<proteinExistence type="predicted"/>
<gene>
    <name evidence="1" type="ORF">MM415B04154_0002</name>
</gene>
<sequence length="84" mass="9478">MHCIMCQKPEIQSTPAGNFHEVRTDSRKTAKTNLEVTGRLCSGCCQDLLGMKIAQIPWDGDLEKLKALKNPIEKSEPILRRRKA</sequence>
<reference evidence="1" key="1">
    <citation type="submission" date="2020-03" db="EMBL/GenBank/DDBJ databases">
        <title>The deep terrestrial virosphere.</title>
        <authorList>
            <person name="Holmfeldt K."/>
            <person name="Nilsson E."/>
            <person name="Simone D."/>
            <person name="Lopez-Fernandez M."/>
            <person name="Wu X."/>
            <person name="de Brujin I."/>
            <person name="Lundin D."/>
            <person name="Andersson A."/>
            <person name="Bertilsson S."/>
            <person name="Dopson M."/>
        </authorList>
    </citation>
    <scope>NUCLEOTIDE SEQUENCE</scope>
    <source>
        <strain evidence="1">MM415B04154</strain>
    </source>
</reference>